<organism evidence="10 11">
    <name type="scientific">Frankia nepalensis</name>
    <dbReference type="NCBI Taxonomy" id="1836974"/>
    <lineage>
        <taxon>Bacteria</taxon>
        <taxon>Bacillati</taxon>
        <taxon>Actinomycetota</taxon>
        <taxon>Actinomycetes</taxon>
        <taxon>Frankiales</taxon>
        <taxon>Frankiaceae</taxon>
        <taxon>Frankia</taxon>
    </lineage>
</organism>
<evidence type="ECO:0000259" key="9">
    <source>
        <dbReference type="PROSITE" id="PS50850"/>
    </source>
</evidence>
<feature type="transmembrane region" description="Helical" evidence="8">
    <location>
        <begin position="50"/>
        <end position="69"/>
    </location>
</feature>
<dbReference type="Gene3D" id="1.20.1250.20">
    <property type="entry name" value="MFS general substrate transporter like domains"/>
    <property type="match status" value="1"/>
</dbReference>
<evidence type="ECO:0000256" key="1">
    <source>
        <dbReference type="ARBA" id="ARBA00004651"/>
    </source>
</evidence>
<feature type="transmembrane region" description="Helical" evidence="8">
    <location>
        <begin position="313"/>
        <end position="339"/>
    </location>
</feature>
<dbReference type="Pfam" id="PF07690">
    <property type="entry name" value="MFS_1"/>
    <property type="match status" value="1"/>
</dbReference>
<keyword evidence="6 8" id="KW-0472">Membrane</keyword>
<evidence type="ECO:0000256" key="3">
    <source>
        <dbReference type="ARBA" id="ARBA00022475"/>
    </source>
</evidence>
<reference evidence="10" key="1">
    <citation type="submission" date="2020-12" db="EMBL/GenBank/DDBJ databases">
        <title>Genomic characterization of non-nitrogen-fixing Frankia strains.</title>
        <authorList>
            <person name="Carlos-Shanley C."/>
            <person name="Guerra T."/>
            <person name="Hahn D."/>
        </authorList>
    </citation>
    <scope>NUCLEOTIDE SEQUENCE</scope>
    <source>
        <strain evidence="10">CN6</strain>
    </source>
</reference>
<sequence>MTLPFLVVYLHAERGLSLSVAGAAAAFVALASFVGNPVGGLLADRVGPRATTAAGLLAAGAGAWALAGATTASQALAAASLSGFAVAVQWPASDALLARLVPEQLRATAFGARFATMNFGLAAGAVLAGLLVSGTQPSYVRLYLLDAASFVLAAPLLALVRLPDQRGPASPSADRSADRSVNRRADRSDDGRPSGDRRPGRSRRDRRRDGYRRLASDRGFRHLWLLTAALVTVGYGLFNSAFPVLVTVGVGLSAEVLSLAFAANMATVVVSQPIITRMIAGRSASSVLAAVAAVWAGTWLLMRIALLTEGAPAVGLVVLAAVTFALAETMLAQTVPALVNRLATDELRGRYNAGSALAYTTGFAVGPAVAGPVLDAGGGGVLLVGAAGCCCLLAWRATGLGRHLPTGTDTAAAREDTAGGAAPRARSVDLGEGLEMATT</sequence>
<dbReference type="InterPro" id="IPR036259">
    <property type="entry name" value="MFS_trans_sf"/>
</dbReference>
<evidence type="ECO:0000256" key="5">
    <source>
        <dbReference type="ARBA" id="ARBA00022989"/>
    </source>
</evidence>
<dbReference type="InterPro" id="IPR050171">
    <property type="entry name" value="MFS_Transporters"/>
</dbReference>
<feature type="transmembrane region" description="Helical" evidence="8">
    <location>
        <begin position="256"/>
        <end position="275"/>
    </location>
</feature>
<dbReference type="AlphaFoldDB" id="A0A937UMB0"/>
<dbReference type="InterPro" id="IPR020846">
    <property type="entry name" value="MFS_dom"/>
</dbReference>
<feature type="compositionally biased region" description="Low complexity" evidence="7">
    <location>
        <begin position="165"/>
        <end position="174"/>
    </location>
</feature>
<dbReference type="GO" id="GO:0005886">
    <property type="term" value="C:plasma membrane"/>
    <property type="evidence" value="ECO:0007669"/>
    <property type="project" value="UniProtKB-SubCell"/>
</dbReference>
<keyword evidence="4 8" id="KW-0812">Transmembrane</keyword>
<gene>
    <name evidence="10" type="ORF">I7412_06790</name>
</gene>
<evidence type="ECO:0000313" key="11">
    <source>
        <dbReference type="Proteomes" id="UP000604475"/>
    </source>
</evidence>
<feature type="region of interest" description="Disordered" evidence="7">
    <location>
        <begin position="165"/>
        <end position="208"/>
    </location>
</feature>
<keyword evidence="11" id="KW-1185">Reference proteome</keyword>
<feature type="transmembrane region" description="Helical" evidence="8">
    <location>
        <begin position="287"/>
        <end position="307"/>
    </location>
</feature>
<evidence type="ECO:0000313" key="10">
    <source>
        <dbReference type="EMBL" id="MBL7626878.1"/>
    </source>
</evidence>
<accession>A0A937UMB0</accession>
<comment type="subcellular location">
    <subcellularLocation>
        <location evidence="1">Cell membrane</location>
        <topology evidence="1">Multi-pass membrane protein</topology>
    </subcellularLocation>
</comment>
<feature type="transmembrane region" description="Helical" evidence="8">
    <location>
        <begin position="376"/>
        <end position="395"/>
    </location>
</feature>
<keyword evidence="3" id="KW-1003">Cell membrane</keyword>
<proteinExistence type="predicted"/>
<evidence type="ECO:0000256" key="6">
    <source>
        <dbReference type="ARBA" id="ARBA00023136"/>
    </source>
</evidence>
<evidence type="ECO:0000256" key="8">
    <source>
        <dbReference type="SAM" id="Phobius"/>
    </source>
</evidence>
<feature type="domain" description="Major facilitator superfamily (MFS) profile" evidence="9">
    <location>
        <begin position="1"/>
        <end position="439"/>
    </location>
</feature>
<evidence type="ECO:0000256" key="2">
    <source>
        <dbReference type="ARBA" id="ARBA00022448"/>
    </source>
</evidence>
<dbReference type="PANTHER" id="PTHR23517">
    <property type="entry name" value="RESISTANCE PROTEIN MDTM, PUTATIVE-RELATED-RELATED"/>
    <property type="match status" value="1"/>
</dbReference>
<keyword evidence="2" id="KW-0813">Transport</keyword>
<feature type="transmembrane region" description="Helical" evidence="8">
    <location>
        <begin position="351"/>
        <end position="370"/>
    </location>
</feature>
<evidence type="ECO:0000256" key="7">
    <source>
        <dbReference type="SAM" id="MobiDB-lite"/>
    </source>
</evidence>
<dbReference type="SUPFAM" id="SSF103473">
    <property type="entry name" value="MFS general substrate transporter"/>
    <property type="match status" value="1"/>
</dbReference>
<feature type="compositionally biased region" description="Basic and acidic residues" evidence="7">
    <location>
        <begin position="175"/>
        <end position="199"/>
    </location>
</feature>
<protein>
    <submittedName>
        <fullName evidence="10">MFS transporter</fullName>
    </submittedName>
</protein>
<keyword evidence="5 8" id="KW-1133">Transmembrane helix</keyword>
<comment type="caution">
    <text evidence="10">The sequence shown here is derived from an EMBL/GenBank/DDBJ whole genome shotgun (WGS) entry which is preliminary data.</text>
</comment>
<evidence type="ECO:0000256" key="4">
    <source>
        <dbReference type="ARBA" id="ARBA00022692"/>
    </source>
</evidence>
<name>A0A937UMB0_9ACTN</name>
<dbReference type="PROSITE" id="PS50850">
    <property type="entry name" value="MFS"/>
    <property type="match status" value="1"/>
</dbReference>
<dbReference type="Proteomes" id="UP000604475">
    <property type="component" value="Unassembled WGS sequence"/>
</dbReference>
<feature type="transmembrane region" description="Helical" evidence="8">
    <location>
        <begin position="110"/>
        <end position="132"/>
    </location>
</feature>
<feature type="transmembrane region" description="Helical" evidence="8">
    <location>
        <begin position="223"/>
        <end position="250"/>
    </location>
</feature>
<dbReference type="EMBL" id="JAEACQ010000151">
    <property type="protein sequence ID" value="MBL7626878.1"/>
    <property type="molecule type" value="Genomic_DNA"/>
</dbReference>
<dbReference type="PANTHER" id="PTHR23517:SF2">
    <property type="entry name" value="MULTIDRUG RESISTANCE PROTEIN MDTH"/>
    <property type="match status" value="1"/>
</dbReference>
<dbReference type="GO" id="GO:0022857">
    <property type="term" value="F:transmembrane transporter activity"/>
    <property type="evidence" value="ECO:0007669"/>
    <property type="project" value="InterPro"/>
</dbReference>
<feature type="transmembrane region" description="Helical" evidence="8">
    <location>
        <begin position="20"/>
        <end position="43"/>
    </location>
</feature>
<dbReference type="InterPro" id="IPR011701">
    <property type="entry name" value="MFS"/>
</dbReference>